<gene>
    <name evidence="1" type="ORF">PACLA_8A019536</name>
</gene>
<accession>A0A6S7GNS7</accession>
<keyword evidence="2" id="KW-1185">Reference proteome</keyword>
<dbReference type="Proteomes" id="UP001152795">
    <property type="component" value="Unassembled WGS sequence"/>
</dbReference>
<reference evidence="1" key="1">
    <citation type="submission" date="2020-04" db="EMBL/GenBank/DDBJ databases">
        <authorList>
            <person name="Alioto T."/>
            <person name="Alioto T."/>
            <person name="Gomez Garrido J."/>
        </authorList>
    </citation>
    <scope>NUCLEOTIDE SEQUENCE</scope>
    <source>
        <strain evidence="1">A484AB</strain>
    </source>
</reference>
<organism evidence="1 2">
    <name type="scientific">Paramuricea clavata</name>
    <name type="common">Red gorgonian</name>
    <name type="synonym">Violescent sea-whip</name>
    <dbReference type="NCBI Taxonomy" id="317549"/>
    <lineage>
        <taxon>Eukaryota</taxon>
        <taxon>Metazoa</taxon>
        <taxon>Cnidaria</taxon>
        <taxon>Anthozoa</taxon>
        <taxon>Octocorallia</taxon>
        <taxon>Malacalcyonacea</taxon>
        <taxon>Plexauridae</taxon>
        <taxon>Paramuricea</taxon>
    </lineage>
</organism>
<dbReference type="AlphaFoldDB" id="A0A6S7GNS7"/>
<dbReference type="EMBL" id="CACRXK020001867">
    <property type="protein sequence ID" value="CAB3991529.1"/>
    <property type="molecule type" value="Genomic_DNA"/>
</dbReference>
<name>A0A6S7GNS7_PARCT</name>
<comment type="caution">
    <text evidence="1">The sequence shown here is derived from an EMBL/GenBank/DDBJ whole genome shotgun (WGS) entry which is preliminary data.</text>
</comment>
<proteinExistence type="predicted"/>
<evidence type="ECO:0000313" key="1">
    <source>
        <dbReference type="EMBL" id="CAB3991529.1"/>
    </source>
</evidence>
<sequence length="200" mass="22150">MGNYSDLEVLITPETKVTESIFEFTIEKKSFKICQILRREASNARFLIITAKVILIEDIQTVGKYPDEKRKRDVLLADEIVTLSATGETMISVSEKTTDIDLPASVGSPSKKNSTVTCIETTVSAFKDFKCQYRCINCHGDVHGKHSTVASDGTVIVSCPTCPTTFLQECAKIKNECQIMLSSNQQWFTAGTGLVQHMLD</sequence>
<protein>
    <submittedName>
        <fullName evidence="1">Uncharacterized protein</fullName>
    </submittedName>
</protein>
<evidence type="ECO:0000313" key="2">
    <source>
        <dbReference type="Proteomes" id="UP001152795"/>
    </source>
</evidence>